<dbReference type="SUPFAM" id="SSF53335">
    <property type="entry name" value="S-adenosyl-L-methionine-dependent methyltransferases"/>
    <property type="match status" value="1"/>
</dbReference>
<keyword evidence="2" id="KW-1185">Reference proteome</keyword>
<dbReference type="STRING" id="635013.TherJR_1976"/>
<proteinExistence type="predicted"/>
<dbReference type="RefSeq" id="WP_013120831.1">
    <property type="nucleotide sequence ID" value="NC_014152.1"/>
</dbReference>
<dbReference type="GO" id="GO:0032259">
    <property type="term" value="P:methylation"/>
    <property type="evidence" value="ECO:0007669"/>
    <property type="project" value="UniProtKB-KW"/>
</dbReference>
<dbReference type="AlphaFoldDB" id="D5X8A3"/>
<dbReference type="EMBL" id="CP002028">
    <property type="protein sequence ID" value="ADG82823.1"/>
    <property type="molecule type" value="Genomic_DNA"/>
</dbReference>
<dbReference type="HOGENOM" id="CLU_1394584_0_0_9"/>
<dbReference type="InterPro" id="IPR029063">
    <property type="entry name" value="SAM-dependent_MTases_sf"/>
</dbReference>
<dbReference type="KEGG" id="tjr:TherJR_1976"/>
<keyword evidence="1" id="KW-0808">Transferase</keyword>
<dbReference type="Pfam" id="PF13489">
    <property type="entry name" value="Methyltransf_23"/>
    <property type="match status" value="1"/>
</dbReference>
<dbReference type="CDD" id="cd02440">
    <property type="entry name" value="AdoMet_MTases"/>
    <property type="match status" value="1"/>
</dbReference>
<evidence type="ECO:0000313" key="1">
    <source>
        <dbReference type="EMBL" id="ADG82823.1"/>
    </source>
</evidence>
<dbReference type="GO" id="GO:0008168">
    <property type="term" value="F:methyltransferase activity"/>
    <property type="evidence" value="ECO:0007669"/>
    <property type="project" value="UniProtKB-KW"/>
</dbReference>
<protein>
    <submittedName>
        <fullName evidence="1">Methyltransferase type 12</fullName>
    </submittedName>
</protein>
<evidence type="ECO:0000313" key="2">
    <source>
        <dbReference type="Proteomes" id="UP000002377"/>
    </source>
</evidence>
<keyword evidence="1" id="KW-0489">Methyltransferase</keyword>
<dbReference type="Proteomes" id="UP000002377">
    <property type="component" value="Chromosome"/>
</dbReference>
<sequence length="179" mass="20311">MQEKQSKYTGKIREMPQVANNIIKVAPLMAKMGCSRILDFGAGTFRNTRYLQRLGYSVIAVEKTPVIEKFARFKPGENQIISVISPAVIETWPGAFDAVVCTFVMNLLDDATNSRLVSIFQDILKRDGLVFVEVKEMRTARTSNGMTLTALDRLFLNRGFFRLADFRGRYSIGALYRRI</sequence>
<organism evidence="1 2">
    <name type="scientific">Thermincola potens (strain JR)</name>
    <dbReference type="NCBI Taxonomy" id="635013"/>
    <lineage>
        <taxon>Bacteria</taxon>
        <taxon>Bacillati</taxon>
        <taxon>Bacillota</taxon>
        <taxon>Clostridia</taxon>
        <taxon>Eubacteriales</taxon>
        <taxon>Thermincolaceae</taxon>
        <taxon>Thermincola</taxon>
    </lineage>
</organism>
<dbReference type="Gene3D" id="3.40.50.150">
    <property type="entry name" value="Vaccinia Virus protein VP39"/>
    <property type="match status" value="1"/>
</dbReference>
<name>D5X8A3_THEPJ</name>
<gene>
    <name evidence="1" type="ordered locus">TherJR_1976</name>
</gene>
<dbReference type="eggNOG" id="COG0500">
    <property type="taxonomic scope" value="Bacteria"/>
</dbReference>
<accession>D5X8A3</accession>
<reference evidence="1 2" key="1">
    <citation type="submission" date="2010-05" db="EMBL/GenBank/DDBJ databases">
        <title>Complete sequence of Thermincola sp. JR.</title>
        <authorList>
            <consortium name="US DOE Joint Genome Institute"/>
            <person name="Lucas S."/>
            <person name="Copeland A."/>
            <person name="Lapidus A."/>
            <person name="Cheng J.-F."/>
            <person name="Bruce D."/>
            <person name="Goodwin L."/>
            <person name="Pitluck S."/>
            <person name="Chertkov O."/>
            <person name="Detter J.C."/>
            <person name="Han C."/>
            <person name="Tapia R."/>
            <person name="Land M."/>
            <person name="Hauser L."/>
            <person name="Kyrpides N."/>
            <person name="Mikhailova N."/>
            <person name="Hazen T.C."/>
            <person name="Woyke T."/>
        </authorList>
    </citation>
    <scope>NUCLEOTIDE SEQUENCE [LARGE SCALE GENOMIC DNA]</scope>
    <source>
        <strain evidence="1 2">JR</strain>
    </source>
</reference>